<dbReference type="KEGG" id="stab:STABA_v1c02320"/>
<sequence>MNTKLMNKKNFTKAIKKIILIATLILISFASDQIIVAICNIIHGFVANSYTFILLARFLMFLLCYILIKKIVNYFIFKKTKVKITKFEYIIIAIITIIDFIVSFKTLRMSFYDKGYLYFWKLLKWNSTLMFFLFIGLIFSLLAFDLSVFVISVFEATKKVFNAIILFFKWVSYLLKKTKELLFLFFKNLIFKTREKINFQISNFNKTKEVKFITSNYGDYLANYLI</sequence>
<proteinExistence type="predicted"/>
<organism evidence="2 3">
    <name type="scientific">Spiroplasma tabanidicola</name>
    <dbReference type="NCBI Taxonomy" id="324079"/>
    <lineage>
        <taxon>Bacteria</taxon>
        <taxon>Bacillati</taxon>
        <taxon>Mycoplasmatota</taxon>
        <taxon>Mollicutes</taxon>
        <taxon>Entomoplasmatales</taxon>
        <taxon>Spiroplasmataceae</taxon>
        <taxon>Spiroplasma</taxon>
    </lineage>
</organism>
<protein>
    <recommendedName>
        <fullName evidence="4">Transmembrane protein</fullName>
    </recommendedName>
</protein>
<feature type="transmembrane region" description="Helical" evidence="1">
    <location>
        <begin position="47"/>
        <end position="68"/>
    </location>
</feature>
<evidence type="ECO:0000313" key="3">
    <source>
        <dbReference type="Proteomes" id="UP000424468"/>
    </source>
</evidence>
<dbReference type="EMBL" id="CP046276">
    <property type="protein sequence ID" value="QGS51599.1"/>
    <property type="molecule type" value="Genomic_DNA"/>
</dbReference>
<dbReference type="AlphaFoldDB" id="A0A6I6C842"/>
<reference evidence="2 3" key="1">
    <citation type="submission" date="2019-11" db="EMBL/GenBank/DDBJ databases">
        <title>Complete genome sequence of Spiroplasma tabanidicola TAUS-1 (DSM 22603).</title>
        <authorList>
            <person name="Huang C.-T."/>
            <person name="Lin Y.-C."/>
            <person name="Kuo C.-H."/>
        </authorList>
    </citation>
    <scope>NUCLEOTIDE SEQUENCE [LARGE SCALE GENOMIC DNA]</scope>
    <source>
        <strain evidence="2 3">TAUS-1</strain>
    </source>
</reference>
<keyword evidence="1" id="KW-0472">Membrane</keyword>
<feature type="transmembrane region" description="Helical" evidence="1">
    <location>
        <begin position="89"/>
        <end position="111"/>
    </location>
</feature>
<dbReference type="Proteomes" id="UP000424468">
    <property type="component" value="Chromosome"/>
</dbReference>
<keyword evidence="1" id="KW-1133">Transmembrane helix</keyword>
<dbReference type="RefSeq" id="WP_156005732.1">
    <property type="nucleotide sequence ID" value="NZ_CP046276.1"/>
</dbReference>
<gene>
    <name evidence="2" type="ORF">STABA_v1c02320</name>
</gene>
<evidence type="ECO:0000256" key="1">
    <source>
        <dbReference type="SAM" id="Phobius"/>
    </source>
</evidence>
<evidence type="ECO:0008006" key="4">
    <source>
        <dbReference type="Google" id="ProtNLM"/>
    </source>
</evidence>
<feature type="transmembrane region" description="Helical" evidence="1">
    <location>
        <begin position="131"/>
        <end position="154"/>
    </location>
</feature>
<keyword evidence="3" id="KW-1185">Reference proteome</keyword>
<accession>A0A6I6C842</accession>
<name>A0A6I6C842_9MOLU</name>
<evidence type="ECO:0000313" key="2">
    <source>
        <dbReference type="EMBL" id="QGS51599.1"/>
    </source>
</evidence>
<keyword evidence="1" id="KW-0812">Transmembrane</keyword>